<evidence type="ECO:0000256" key="1">
    <source>
        <dbReference type="ARBA" id="ARBA00023295"/>
    </source>
</evidence>
<dbReference type="RefSeq" id="WP_127487697.1">
    <property type="nucleotide sequence ID" value="NZ_CP022572.1"/>
</dbReference>
<dbReference type="OrthoDB" id="9769314at2"/>
<keyword evidence="5" id="KW-1185">Reference proteome</keyword>
<evidence type="ECO:0000259" key="2">
    <source>
        <dbReference type="PROSITE" id="PS51782"/>
    </source>
</evidence>
<dbReference type="SUPFAM" id="SSF54106">
    <property type="entry name" value="LysM domain"/>
    <property type="match status" value="2"/>
</dbReference>
<dbReference type="PROSITE" id="PS51910">
    <property type="entry name" value="GH18_2"/>
    <property type="match status" value="1"/>
</dbReference>
<dbReference type="GO" id="GO:0008061">
    <property type="term" value="F:chitin binding"/>
    <property type="evidence" value="ECO:0007669"/>
    <property type="project" value="InterPro"/>
</dbReference>
<dbReference type="SMART" id="SM00636">
    <property type="entry name" value="Glyco_18"/>
    <property type="match status" value="1"/>
</dbReference>
<name>A0A3T0I0K9_9BACI</name>
<dbReference type="SUPFAM" id="SSF51445">
    <property type="entry name" value="(Trans)glycosidases"/>
    <property type="match status" value="1"/>
</dbReference>
<keyword evidence="1" id="KW-0326">Glycosidase</keyword>
<reference evidence="4 5" key="1">
    <citation type="submission" date="2017-07" db="EMBL/GenBank/DDBJ databases">
        <title>The complete genome sequence of Bacillus mesonae strain H20-5, an efficient strain improving plant abiotic stress resistance.</title>
        <authorList>
            <person name="Kim S.Y."/>
            <person name="Song H."/>
            <person name="Sang M.K."/>
            <person name="Weon H.-Y."/>
            <person name="Song J."/>
        </authorList>
    </citation>
    <scope>NUCLEOTIDE SEQUENCE [LARGE SCALE GENOMIC DNA]</scope>
    <source>
        <strain evidence="4 5">H20-5</strain>
    </source>
</reference>
<dbReference type="STRING" id="1193713.GCA_001636315_00300"/>
<dbReference type="InterPro" id="IPR018392">
    <property type="entry name" value="LysM"/>
</dbReference>
<dbReference type="InterPro" id="IPR029070">
    <property type="entry name" value="Chitinase_insertion_sf"/>
</dbReference>
<dbReference type="GO" id="GO:0016798">
    <property type="term" value="F:hydrolase activity, acting on glycosyl bonds"/>
    <property type="evidence" value="ECO:0007669"/>
    <property type="project" value="UniProtKB-KW"/>
</dbReference>
<dbReference type="PROSITE" id="PS51782">
    <property type="entry name" value="LYSM"/>
    <property type="match status" value="2"/>
</dbReference>
<organism evidence="4 5">
    <name type="scientific">Neobacillus mesonae</name>
    <dbReference type="NCBI Taxonomy" id="1193713"/>
    <lineage>
        <taxon>Bacteria</taxon>
        <taxon>Bacillati</taxon>
        <taxon>Bacillota</taxon>
        <taxon>Bacilli</taxon>
        <taxon>Bacillales</taxon>
        <taxon>Bacillaceae</taxon>
        <taxon>Neobacillus</taxon>
    </lineage>
</organism>
<dbReference type="Gene3D" id="3.20.20.80">
    <property type="entry name" value="Glycosidases"/>
    <property type="match status" value="1"/>
</dbReference>
<dbReference type="InterPro" id="IPR011583">
    <property type="entry name" value="Chitinase_II/V-like_cat"/>
</dbReference>
<dbReference type="GO" id="GO:0005975">
    <property type="term" value="P:carbohydrate metabolic process"/>
    <property type="evidence" value="ECO:0007669"/>
    <property type="project" value="InterPro"/>
</dbReference>
<dbReference type="Pfam" id="PF00704">
    <property type="entry name" value="Glyco_hydro_18"/>
    <property type="match status" value="1"/>
</dbReference>
<dbReference type="PANTHER" id="PTHR46066:SF2">
    <property type="entry name" value="CHITINASE DOMAIN-CONTAINING PROTEIN 1"/>
    <property type="match status" value="1"/>
</dbReference>
<dbReference type="PANTHER" id="PTHR46066">
    <property type="entry name" value="CHITINASE DOMAIN-CONTAINING PROTEIN 1 FAMILY MEMBER"/>
    <property type="match status" value="1"/>
</dbReference>
<evidence type="ECO:0000313" key="5">
    <source>
        <dbReference type="Proteomes" id="UP000282892"/>
    </source>
</evidence>
<dbReference type="InterPro" id="IPR017853">
    <property type="entry name" value="GH"/>
</dbReference>
<dbReference type="EMBL" id="CP022572">
    <property type="protein sequence ID" value="AZU62882.1"/>
    <property type="molecule type" value="Genomic_DNA"/>
</dbReference>
<dbReference type="GO" id="GO:0012505">
    <property type="term" value="C:endomembrane system"/>
    <property type="evidence" value="ECO:0007669"/>
    <property type="project" value="TreeGrafter"/>
</dbReference>
<accession>A0A3T0I0K9</accession>
<gene>
    <name evidence="4" type="ORF">CHR53_17340</name>
</gene>
<dbReference type="Gene3D" id="3.10.350.10">
    <property type="entry name" value="LysM domain"/>
    <property type="match status" value="2"/>
</dbReference>
<dbReference type="CDD" id="cd00118">
    <property type="entry name" value="LysM"/>
    <property type="match status" value="2"/>
</dbReference>
<protein>
    <submittedName>
        <fullName evidence="4">Chitinase</fullName>
    </submittedName>
</protein>
<dbReference type="Gene3D" id="3.10.50.10">
    <property type="match status" value="1"/>
</dbReference>
<feature type="domain" description="LysM" evidence="2">
    <location>
        <begin position="53"/>
        <end position="97"/>
    </location>
</feature>
<evidence type="ECO:0000259" key="3">
    <source>
        <dbReference type="PROSITE" id="PS51910"/>
    </source>
</evidence>
<dbReference type="KEGG" id="nmk:CHR53_17340"/>
<proteinExistence type="predicted"/>
<feature type="domain" description="GH18" evidence="3">
    <location>
        <begin position="105"/>
        <end position="421"/>
    </location>
</feature>
<evidence type="ECO:0000313" key="4">
    <source>
        <dbReference type="EMBL" id="AZU62882.1"/>
    </source>
</evidence>
<dbReference type="Pfam" id="PF01476">
    <property type="entry name" value="LysM"/>
    <property type="match status" value="2"/>
</dbReference>
<dbReference type="AlphaFoldDB" id="A0A3T0I0K9"/>
<dbReference type="InterPro" id="IPR001223">
    <property type="entry name" value="Glyco_hydro18_cat"/>
</dbReference>
<dbReference type="SMART" id="SM00257">
    <property type="entry name" value="LysM"/>
    <property type="match status" value="2"/>
</dbReference>
<dbReference type="GO" id="GO:0070492">
    <property type="term" value="F:oligosaccharide binding"/>
    <property type="evidence" value="ECO:0007669"/>
    <property type="project" value="TreeGrafter"/>
</dbReference>
<dbReference type="Proteomes" id="UP000282892">
    <property type="component" value="Chromosome"/>
</dbReference>
<dbReference type="InterPro" id="IPR036779">
    <property type="entry name" value="LysM_dom_sf"/>
</dbReference>
<keyword evidence="1" id="KW-0378">Hydrolase</keyword>
<sequence length="421" mass="46757">MAVHVVRSGDTLWKISSMYGVSIQTVIEINGLTSTSIIPGLVLYIPDNMLPNRTYKIKSGDVIWKLAQQFHIAPSTIIQANPGIDPNNLRIGQIITIPSPLKLAIGTLGFMIPSTISANVATLNSLANELTYIAVVAYSITSEGWAFNLMDDRAIVSRSRQLNIKPLLVVQNVAHGDFSAELVGQVLENPARRKNLTDSLVNLAAQRGFSGVSIDFEFIPPARRQDFILFLRELKTALGSLILHVNLPSKTADIPTNRIIGAYDYAAIARIADIAAVMTMDFGYAGGPPDPISPVNWMEQVIQYSLTQIPHTKMQIALPLYGHDKIVPTFKTTVLPVLAAQNRAISVGAPIQFNNTSKAPWYRYWQGGTEHIVWFEDIRSYIEMYKLVDLYQLSGTTYWELSFLAPQNWAYLKNNITVVKR</sequence>
<feature type="domain" description="LysM" evidence="2">
    <location>
        <begin position="2"/>
        <end position="45"/>
    </location>
</feature>